<dbReference type="AlphaFoldDB" id="A0A330L4L8"/>
<gene>
    <name evidence="1" type="ORF">NITLEN_10948</name>
</gene>
<sequence>MHILLKYWMEGGKSPFYLVVP</sequence>
<keyword evidence="2" id="KW-1185">Reference proteome</keyword>
<dbReference type="EMBL" id="OUNR01000001">
    <property type="protein sequence ID" value="SPP63862.1"/>
    <property type="molecule type" value="Genomic_DNA"/>
</dbReference>
<dbReference type="InParanoid" id="A0A330L4L8"/>
<protein>
    <submittedName>
        <fullName evidence="1">Uncharacterized protein</fullName>
    </submittedName>
</protein>
<organism evidence="1 2">
    <name type="scientific">Nitrospira lenta</name>
    <dbReference type="NCBI Taxonomy" id="1436998"/>
    <lineage>
        <taxon>Bacteria</taxon>
        <taxon>Pseudomonadati</taxon>
        <taxon>Nitrospirota</taxon>
        <taxon>Nitrospiria</taxon>
        <taxon>Nitrospirales</taxon>
        <taxon>Nitrospiraceae</taxon>
        <taxon>Nitrospira</taxon>
    </lineage>
</organism>
<accession>A0A330L4L8</accession>
<evidence type="ECO:0000313" key="1">
    <source>
        <dbReference type="EMBL" id="SPP63862.1"/>
    </source>
</evidence>
<reference evidence="2" key="1">
    <citation type="submission" date="2018-04" db="EMBL/GenBank/DDBJ databases">
        <authorList>
            <person name="Lucker S."/>
            <person name="Sakoula D."/>
        </authorList>
    </citation>
    <scope>NUCLEOTIDE SEQUENCE [LARGE SCALE GENOMIC DNA]</scope>
</reference>
<evidence type="ECO:0000313" key="2">
    <source>
        <dbReference type="Proteomes" id="UP000248168"/>
    </source>
</evidence>
<name>A0A330L4L8_9BACT</name>
<proteinExistence type="predicted"/>
<dbReference type="Proteomes" id="UP000248168">
    <property type="component" value="Unassembled WGS sequence"/>
</dbReference>